<gene>
    <name evidence="8" type="ORF">QQS21_002580</name>
</gene>
<evidence type="ECO:0000256" key="2">
    <source>
        <dbReference type="ARBA" id="ARBA00023015"/>
    </source>
</evidence>
<dbReference type="GO" id="GO:0000976">
    <property type="term" value="F:transcription cis-regulatory region binding"/>
    <property type="evidence" value="ECO:0007669"/>
    <property type="project" value="TreeGrafter"/>
</dbReference>
<name>A0AAJ0FWE2_9HYPO</name>
<keyword evidence="5" id="KW-0539">Nucleus</keyword>
<feature type="compositionally biased region" description="Polar residues" evidence="7">
    <location>
        <begin position="20"/>
        <end position="29"/>
    </location>
</feature>
<keyword evidence="6" id="KW-0175">Coiled coil</keyword>
<keyword evidence="4" id="KW-0804">Transcription</keyword>
<comment type="caution">
    <text evidence="8">The sequence shown here is derived from an EMBL/GenBank/DDBJ whole genome shotgun (WGS) entry which is preliminary data.</text>
</comment>
<evidence type="ECO:0000313" key="8">
    <source>
        <dbReference type="EMBL" id="KAK2608867.1"/>
    </source>
</evidence>
<dbReference type="PANTHER" id="PTHR31845:SF33">
    <property type="entry name" value="ZN(II)2CYS6 TRANSCRIPTION FACTOR (EUROFUNG)"/>
    <property type="match status" value="1"/>
</dbReference>
<dbReference type="GO" id="GO:0000981">
    <property type="term" value="F:DNA-binding transcription factor activity, RNA polymerase II-specific"/>
    <property type="evidence" value="ECO:0007669"/>
    <property type="project" value="TreeGrafter"/>
</dbReference>
<evidence type="ECO:0008006" key="10">
    <source>
        <dbReference type="Google" id="ProtNLM"/>
    </source>
</evidence>
<evidence type="ECO:0000256" key="4">
    <source>
        <dbReference type="ARBA" id="ARBA00023163"/>
    </source>
</evidence>
<evidence type="ECO:0000256" key="1">
    <source>
        <dbReference type="ARBA" id="ARBA00004123"/>
    </source>
</evidence>
<dbReference type="CDD" id="cd12148">
    <property type="entry name" value="fungal_TF_MHR"/>
    <property type="match status" value="1"/>
</dbReference>
<feature type="region of interest" description="Disordered" evidence="7">
    <location>
        <begin position="1"/>
        <end position="29"/>
    </location>
</feature>
<comment type="subcellular location">
    <subcellularLocation>
        <location evidence="1">Nucleus</location>
    </subcellularLocation>
</comment>
<sequence>MTAHRGQTREYYCHGRRQSQRNITSKASQAENTDFVQRLSSVQGEMRWSTAMFAKSCRFEEKPKETHELKIEQLQKQVDELQTKLLQQGGQPGPVDKNVIAAAHSSSHADSSLPSTLNNPVTVETRDIHTASPASSRVTETHRSSNGSSIFAHGALSLFRAGRTTVPFHFLLSETLDVVDAGIITLDQAYSYFITFFEGCDRYVPVFDPEHDTLESVRSRSGLLFSVMCTVGCRALSGTDAQPWRILNFHTRRTLNAAIAVPSMLCLETIQALLVRACYASERSLLIAAATRMAVDLGLPGVYEDLMSQVLSISRGRGGTRPIDDVMLMQKTRTWLHILNMSHILHVDAGDVLAVRFAGDARRSRVLLTEPLIRKQDMCLWPQVELNALRAQMHERLSELNHTDAEIMDIVSDAMIDINVWFDDWRRIFNPNDPHTPWLALNMQVQRCWGVTMALCRAIRTTGVENVDIMSPTQKQMLTMAQDALRQHLDIITREPRIYLHNLRYAMDFVWAKCVFCYLLLLKLSILLPAESTPWENDLIERGNALLSELSEAGGGLLNGHRSNTGKIYLQLLETGIEKFSTAMNNDVRGHINDPGGDEGQGGTNNAGQNSFVPEQFVFEWDFPGLNLYSSSITETEWLDNILQEALSGTDEFMAFGWSSAEATD</sequence>
<feature type="coiled-coil region" evidence="6">
    <location>
        <begin position="64"/>
        <end position="91"/>
    </location>
</feature>
<evidence type="ECO:0000256" key="6">
    <source>
        <dbReference type="SAM" id="Coils"/>
    </source>
</evidence>
<keyword evidence="9" id="KW-1185">Reference proteome</keyword>
<evidence type="ECO:0000313" key="9">
    <source>
        <dbReference type="Proteomes" id="UP001251528"/>
    </source>
</evidence>
<protein>
    <recommendedName>
        <fullName evidence="10">Transcription factor domain-containing protein</fullName>
    </recommendedName>
</protein>
<reference evidence="8" key="1">
    <citation type="submission" date="2023-06" db="EMBL/GenBank/DDBJ databases">
        <title>Conoideocrella luteorostrata (Hypocreales: Clavicipitaceae), a potential biocontrol fungus for elongate hemlock scale in United States Christmas tree production areas.</title>
        <authorList>
            <person name="Barrett H."/>
            <person name="Lovett B."/>
            <person name="Macias A.M."/>
            <person name="Stajich J.E."/>
            <person name="Kasson M.T."/>
        </authorList>
    </citation>
    <scope>NUCLEOTIDE SEQUENCE</scope>
    <source>
        <strain evidence="8">ARSEF 14590</strain>
    </source>
</reference>
<organism evidence="8 9">
    <name type="scientific">Conoideocrella luteorostrata</name>
    <dbReference type="NCBI Taxonomy" id="1105319"/>
    <lineage>
        <taxon>Eukaryota</taxon>
        <taxon>Fungi</taxon>
        <taxon>Dikarya</taxon>
        <taxon>Ascomycota</taxon>
        <taxon>Pezizomycotina</taxon>
        <taxon>Sordariomycetes</taxon>
        <taxon>Hypocreomycetidae</taxon>
        <taxon>Hypocreales</taxon>
        <taxon>Clavicipitaceae</taxon>
        <taxon>Conoideocrella</taxon>
    </lineage>
</organism>
<accession>A0AAJ0FWE2</accession>
<evidence type="ECO:0000256" key="3">
    <source>
        <dbReference type="ARBA" id="ARBA00023125"/>
    </source>
</evidence>
<keyword evidence="3" id="KW-0238">DNA-binding</keyword>
<dbReference type="Proteomes" id="UP001251528">
    <property type="component" value="Unassembled WGS sequence"/>
</dbReference>
<proteinExistence type="predicted"/>
<evidence type="ECO:0000256" key="5">
    <source>
        <dbReference type="ARBA" id="ARBA00023242"/>
    </source>
</evidence>
<evidence type="ECO:0000256" key="7">
    <source>
        <dbReference type="SAM" id="MobiDB-lite"/>
    </source>
</evidence>
<dbReference type="PANTHER" id="PTHR31845">
    <property type="entry name" value="FINGER DOMAIN PROTEIN, PUTATIVE-RELATED"/>
    <property type="match status" value="1"/>
</dbReference>
<dbReference type="InterPro" id="IPR051089">
    <property type="entry name" value="prtT"/>
</dbReference>
<dbReference type="EMBL" id="JASWJB010000031">
    <property type="protein sequence ID" value="KAK2608867.1"/>
    <property type="molecule type" value="Genomic_DNA"/>
</dbReference>
<keyword evidence="2" id="KW-0805">Transcription regulation</keyword>
<dbReference type="AlphaFoldDB" id="A0AAJ0FWE2"/>
<dbReference type="GO" id="GO:0005634">
    <property type="term" value="C:nucleus"/>
    <property type="evidence" value="ECO:0007669"/>
    <property type="project" value="UniProtKB-SubCell"/>
</dbReference>